<proteinExistence type="predicted"/>
<feature type="transmembrane region" description="Helical" evidence="1">
    <location>
        <begin position="155"/>
        <end position="179"/>
    </location>
</feature>
<feature type="transmembrane region" description="Helical" evidence="1">
    <location>
        <begin position="186"/>
        <end position="206"/>
    </location>
</feature>
<keyword evidence="1" id="KW-1133">Transmembrane helix</keyword>
<reference evidence="3" key="2">
    <citation type="submission" date="2024-04" db="EMBL/GenBank/DDBJ databases">
        <authorList>
            <person name="Chen Y."/>
            <person name="Shah S."/>
            <person name="Dougan E. K."/>
            <person name="Thang M."/>
            <person name="Chan C."/>
        </authorList>
    </citation>
    <scope>NUCLEOTIDE SEQUENCE [LARGE SCALE GENOMIC DNA]</scope>
</reference>
<dbReference type="OrthoDB" id="446814at2759"/>
<accession>A0A9P1FR87</accession>
<keyword evidence="1" id="KW-0472">Membrane</keyword>
<protein>
    <submittedName>
        <fullName evidence="4">VTT domain-containing protein</fullName>
    </submittedName>
</protein>
<dbReference type="AlphaFoldDB" id="A0A9P1FR87"/>
<evidence type="ECO:0000256" key="1">
    <source>
        <dbReference type="SAM" id="Phobius"/>
    </source>
</evidence>
<sequence>MNSPRSSWDALTAELFQNKKDIGQVREPGVSRWVDGHELAGLSVTRSQCMWPGREVRLDPLLTERMQLEDAETKDQELLEEGPSTSPEAYAFEVDDGQENQEESPHAIPWQRFAVKAVFTLIGFLIIAVLLEVYAKDGVTHFSKQLMDSIGLPGLFIAVLLGDGLPQPFPYVPLIFIAVKAQVPKVQVFGVCALGSYLAALGGYGVGFSLSKVSCYQQGLQRLSESQPWLPDLMHRKGALGVAIAALMPVPLALATWTAGSFRVNFFQFLLSAGCRMPKILIFVILSDPQPF</sequence>
<evidence type="ECO:0000313" key="5">
    <source>
        <dbReference type="Proteomes" id="UP001152797"/>
    </source>
</evidence>
<keyword evidence="1" id="KW-0812">Transmembrane</keyword>
<keyword evidence="5" id="KW-1185">Reference proteome</keyword>
<name>A0A9P1FR87_9DINO</name>
<dbReference type="Proteomes" id="UP001152797">
    <property type="component" value="Unassembled WGS sequence"/>
</dbReference>
<evidence type="ECO:0000313" key="3">
    <source>
        <dbReference type="EMBL" id="CAL1137230.1"/>
    </source>
</evidence>
<dbReference type="EMBL" id="CAMXCT020000840">
    <property type="protein sequence ID" value="CAL1137230.1"/>
    <property type="molecule type" value="Genomic_DNA"/>
</dbReference>
<evidence type="ECO:0000313" key="4">
    <source>
        <dbReference type="EMBL" id="CAL4771167.1"/>
    </source>
</evidence>
<organism evidence="2">
    <name type="scientific">Cladocopium goreaui</name>
    <dbReference type="NCBI Taxonomy" id="2562237"/>
    <lineage>
        <taxon>Eukaryota</taxon>
        <taxon>Sar</taxon>
        <taxon>Alveolata</taxon>
        <taxon>Dinophyceae</taxon>
        <taxon>Suessiales</taxon>
        <taxon>Symbiodiniaceae</taxon>
        <taxon>Cladocopium</taxon>
    </lineage>
</organism>
<feature type="transmembrane region" description="Helical" evidence="1">
    <location>
        <begin position="266"/>
        <end position="286"/>
    </location>
</feature>
<evidence type="ECO:0000313" key="2">
    <source>
        <dbReference type="EMBL" id="CAI3983855.1"/>
    </source>
</evidence>
<gene>
    <name evidence="2" type="ORF">C1SCF055_LOCUS11432</name>
</gene>
<reference evidence="2" key="1">
    <citation type="submission" date="2022-10" db="EMBL/GenBank/DDBJ databases">
        <authorList>
            <person name="Chen Y."/>
            <person name="Dougan E. K."/>
            <person name="Chan C."/>
            <person name="Rhodes N."/>
            <person name="Thang M."/>
        </authorList>
    </citation>
    <scope>NUCLEOTIDE SEQUENCE</scope>
</reference>
<dbReference type="EMBL" id="CAMXCT030000840">
    <property type="protein sequence ID" value="CAL4771167.1"/>
    <property type="molecule type" value="Genomic_DNA"/>
</dbReference>
<feature type="transmembrane region" description="Helical" evidence="1">
    <location>
        <begin position="113"/>
        <end position="135"/>
    </location>
</feature>
<dbReference type="EMBL" id="CAMXCT010000840">
    <property type="protein sequence ID" value="CAI3983855.1"/>
    <property type="molecule type" value="Genomic_DNA"/>
</dbReference>
<feature type="transmembrane region" description="Helical" evidence="1">
    <location>
        <begin position="238"/>
        <end position="259"/>
    </location>
</feature>
<comment type="caution">
    <text evidence="2">The sequence shown here is derived from an EMBL/GenBank/DDBJ whole genome shotgun (WGS) entry which is preliminary data.</text>
</comment>